<dbReference type="PANTHER" id="PTHR24388:SF103">
    <property type="entry name" value="C2H2-TYPE DOMAIN-CONTAINING PROTEIN"/>
    <property type="match status" value="1"/>
</dbReference>
<keyword evidence="5" id="KW-0539">Nucleus</keyword>
<keyword evidence="2" id="KW-0677">Repeat</keyword>
<dbReference type="PROSITE" id="PS00028">
    <property type="entry name" value="ZINC_FINGER_C2H2_1"/>
    <property type="match status" value="3"/>
</dbReference>
<dbReference type="Gene3D" id="3.30.160.60">
    <property type="entry name" value="Classic Zinc Finger"/>
    <property type="match status" value="2"/>
</dbReference>
<dbReference type="Proteomes" id="UP001303473">
    <property type="component" value="Unassembled WGS sequence"/>
</dbReference>
<reference evidence="9" key="1">
    <citation type="journal article" date="2023" name="Mol. Phylogenet. Evol.">
        <title>Genome-scale phylogeny and comparative genomics of the fungal order Sordariales.</title>
        <authorList>
            <person name="Hensen N."/>
            <person name="Bonometti L."/>
            <person name="Westerberg I."/>
            <person name="Brannstrom I.O."/>
            <person name="Guillou S."/>
            <person name="Cros-Aarteil S."/>
            <person name="Calhoun S."/>
            <person name="Haridas S."/>
            <person name="Kuo A."/>
            <person name="Mondo S."/>
            <person name="Pangilinan J."/>
            <person name="Riley R."/>
            <person name="LaButti K."/>
            <person name="Andreopoulos B."/>
            <person name="Lipzen A."/>
            <person name="Chen C."/>
            <person name="Yan M."/>
            <person name="Daum C."/>
            <person name="Ng V."/>
            <person name="Clum A."/>
            <person name="Steindorff A."/>
            <person name="Ohm R.A."/>
            <person name="Martin F."/>
            <person name="Silar P."/>
            <person name="Natvig D.O."/>
            <person name="Lalanne C."/>
            <person name="Gautier V."/>
            <person name="Ament-Velasquez S.L."/>
            <person name="Kruys A."/>
            <person name="Hutchinson M.I."/>
            <person name="Powell A.J."/>
            <person name="Barry K."/>
            <person name="Miller A.N."/>
            <person name="Grigoriev I.V."/>
            <person name="Debuchy R."/>
            <person name="Gladieux P."/>
            <person name="Hiltunen Thoren M."/>
            <person name="Johannesson H."/>
        </authorList>
    </citation>
    <scope>NUCLEOTIDE SEQUENCE [LARGE SCALE GENOMIC DNA]</scope>
    <source>
        <strain evidence="9">CBS 340.73</strain>
    </source>
</reference>
<evidence type="ECO:0000256" key="5">
    <source>
        <dbReference type="ARBA" id="ARBA00023242"/>
    </source>
</evidence>
<evidence type="ECO:0000256" key="2">
    <source>
        <dbReference type="ARBA" id="ARBA00022737"/>
    </source>
</evidence>
<proteinExistence type="predicted"/>
<evidence type="ECO:0000256" key="1">
    <source>
        <dbReference type="ARBA" id="ARBA00022723"/>
    </source>
</evidence>
<organism evidence="8 9">
    <name type="scientific">Diplogelasinospora grovesii</name>
    <dbReference type="NCBI Taxonomy" id="303347"/>
    <lineage>
        <taxon>Eukaryota</taxon>
        <taxon>Fungi</taxon>
        <taxon>Dikarya</taxon>
        <taxon>Ascomycota</taxon>
        <taxon>Pezizomycotina</taxon>
        <taxon>Sordariomycetes</taxon>
        <taxon>Sordariomycetidae</taxon>
        <taxon>Sordariales</taxon>
        <taxon>Diplogelasinosporaceae</taxon>
        <taxon>Diplogelasinospora</taxon>
    </lineage>
</organism>
<feature type="domain" description="C2H2-type" evidence="7">
    <location>
        <begin position="188"/>
        <end position="212"/>
    </location>
</feature>
<gene>
    <name evidence="8" type="ORF">QBC46DRAFT_394087</name>
</gene>
<comment type="caution">
    <text evidence="8">The sequence shown here is derived from an EMBL/GenBank/DDBJ whole genome shotgun (WGS) entry which is preliminary data.</text>
</comment>
<dbReference type="GO" id="GO:0000981">
    <property type="term" value="F:DNA-binding transcription factor activity, RNA polymerase II-specific"/>
    <property type="evidence" value="ECO:0007669"/>
    <property type="project" value="TreeGrafter"/>
</dbReference>
<dbReference type="InterPro" id="IPR036236">
    <property type="entry name" value="Znf_C2H2_sf"/>
</dbReference>
<sequence length="267" mass="30715">MGNFHFECSCGKQFPAGWRARENHCKATGHIRPRWECDTCHRYFTSDTARWQHMEAVNHFAWECAICDETWPTEKARREHEAEEHHYCCDCDRTFTSYNNMKMHLNSSTHRGTKICCPFCSGKYATATGLVHHLESGSCAGAPNLNRDQIYRMVRSKDPSGMISKNLIGWTGSSTYEATDRAWNGSAWECYFCHRQFGQMNSLNQHLKSPTHQQALYHCPKASCRMEFKTLAAIINHFESETCGFTRFENVQNRVGDMIKGGKLIGF</sequence>
<dbReference type="SUPFAM" id="SSF57667">
    <property type="entry name" value="beta-beta-alpha zinc fingers"/>
    <property type="match status" value="2"/>
</dbReference>
<dbReference type="SMART" id="SM00355">
    <property type="entry name" value="ZnF_C2H2"/>
    <property type="match status" value="6"/>
</dbReference>
<evidence type="ECO:0000256" key="6">
    <source>
        <dbReference type="PROSITE-ProRule" id="PRU00042"/>
    </source>
</evidence>
<protein>
    <recommendedName>
        <fullName evidence="7">C2H2-type domain-containing protein</fullName>
    </recommendedName>
</protein>
<name>A0AAN6N1H1_9PEZI</name>
<dbReference type="PROSITE" id="PS50157">
    <property type="entry name" value="ZINC_FINGER_C2H2_2"/>
    <property type="match status" value="2"/>
</dbReference>
<dbReference type="GO" id="GO:0008270">
    <property type="term" value="F:zinc ion binding"/>
    <property type="evidence" value="ECO:0007669"/>
    <property type="project" value="UniProtKB-KW"/>
</dbReference>
<evidence type="ECO:0000313" key="9">
    <source>
        <dbReference type="Proteomes" id="UP001303473"/>
    </source>
</evidence>
<evidence type="ECO:0000313" key="8">
    <source>
        <dbReference type="EMBL" id="KAK3936866.1"/>
    </source>
</evidence>
<dbReference type="InterPro" id="IPR050527">
    <property type="entry name" value="Snail/Krueppel_Znf"/>
</dbReference>
<dbReference type="AlphaFoldDB" id="A0AAN6N1H1"/>
<evidence type="ECO:0000256" key="3">
    <source>
        <dbReference type="ARBA" id="ARBA00022771"/>
    </source>
</evidence>
<keyword evidence="9" id="KW-1185">Reference proteome</keyword>
<dbReference type="GO" id="GO:0000978">
    <property type="term" value="F:RNA polymerase II cis-regulatory region sequence-specific DNA binding"/>
    <property type="evidence" value="ECO:0007669"/>
    <property type="project" value="TreeGrafter"/>
</dbReference>
<dbReference type="InterPro" id="IPR013087">
    <property type="entry name" value="Znf_C2H2_type"/>
</dbReference>
<evidence type="ECO:0000256" key="4">
    <source>
        <dbReference type="ARBA" id="ARBA00022833"/>
    </source>
</evidence>
<dbReference type="EMBL" id="MU853870">
    <property type="protein sequence ID" value="KAK3936866.1"/>
    <property type="molecule type" value="Genomic_DNA"/>
</dbReference>
<keyword evidence="1" id="KW-0479">Metal-binding</keyword>
<evidence type="ECO:0000259" key="7">
    <source>
        <dbReference type="PROSITE" id="PS50157"/>
    </source>
</evidence>
<keyword evidence="3 6" id="KW-0863">Zinc-finger</keyword>
<keyword evidence="4" id="KW-0862">Zinc</keyword>
<dbReference type="PANTHER" id="PTHR24388">
    <property type="entry name" value="ZINC FINGER PROTEIN"/>
    <property type="match status" value="1"/>
</dbReference>
<dbReference type="Pfam" id="PF12874">
    <property type="entry name" value="zf-met"/>
    <property type="match status" value="2"/>
</dbReference>
<feature type="domain" description="C2H2-type" evidence="7">
    <location>
        <begin position="86"/>
        <end position="115"/>
    </location>
</feature>
<accession>A0AAN6N1H1</accession>